<sequence length="129" mass="13861">MMDGMRLFDRLTAPAMSLFVSDKTDGDCPSLSEDVQGVALVGDGKSPPVQTITATAAADEVAILKKQLASQALLLKATQNERNFMAVAVEVRERKLEDQAAAHKLLQATVDTLRGELQVAHATIARTQQ</sequence>
<dbReference type="Proteomes" id="UP000283543">
    <property type="component" value="Unassembled WGS sequence"/>
</dbReference>
<accession>A0A418BJY1</accession>
<gene>
    <name evidence="1" type="ORF">DYB34_003623</name>
</gene>
<reference evidence="1 2" key="1">
    <citation type="submission" date="2018-08" db="EMBL/GenBank/DDBJ databases">
        <title>Aphanomyces genome sequencing and annotation.</title>
        <authorList>
            <person name="Minardi D."/>
            <person name="Oidtmann B."/>
            <person name="Van Der Giezen M."/>
            <person name="Studholme D.J."/>
        </authorList>
    </citation>
    <scope>NUCLEOTIDE SEQUENCE [LARGE SCALE GENOMIC DNA]</scope>
    <source>
        <strain evidence="1 2">Si</strain>
    </source>
</reference>
<dbReference type="AlphaFoldDB" id="A0A418BJY1"/>
<organism evidence="1 2">
    <name type="scientific">Aphanomyces astaci</name>
    <name type="common">Crayfish plague agent</name>
    <dbReference type="NCBI Taxonomy" id="112090"/>
    <lineage>
        <taxon>Eukaryota</taxon>
        <taxon>Sar</taxon>
        <taxon>Stramenopiles</taxon>
        <taxon>Oomycota</taxon>
        <taxon>Saprolegniomycetes</taxon>
        <taxon>Saprolegniales</taxon>
        <taxon>Verrucalvaceae</taxon>
        <taxon>Aphanomyces</taxon>
    </lineage>
</organism>
<comment type="caution">
    <text evidence="1">The sequence shown here is derived from an EMBL/GenBank/DDBJ whole genome shotgun (WGS) entry which is preliminary data.</text>
</comment>
<evidence type="ECO:0000313" key="1">
    <source>
        <dbReference type="EMBL" id="RHY44398.1"/>
    </source>
</evidence>
<name>A0A418BJY1_APHAT</name>
<evidence type="ECO:0000313" key="2">
    <source>
        <dbReference type="Proteomes" id="UP000283543"/>
    </source>
</evidence>
<dbReference type="VEuPathDB" id="FungiDB:H257_16636"/>
<feature type="non-terminal residue" evidence="1">
    <location>
        <position position="129"/>
    </location>
</feature>
<dbReference type="EMBL" id="QUTB01007842">
    <property type="protein sequence ID" value="RHY44398.1"/>
    <property type="molecule type" value="Genomic_DNA"/>
</dbReference>
<proteinExistence type="predicted"/>
<protein>
    <submittedName>
        <fullName evidence="1">Uncharacterized protein</fullName>
    </submittedName>
</protein>